<evidence type="ECO:0000256" key="4">
    <source>
        <dbReference type="ARBA" id="ARBA00022679"/>
    </source>
</evidence>
<evidence type="ECO:0000256" key="2">
    <source>
        <dbReference type="ARBA" id="ARBA00012418"/>
    </source>
</evidence>
<protein>
    <recommendedName>
        <fullName evidence="8">DNA-directed RNA polymerase I subunit RPA1</fullName>
        <ecNumber evidence="2">2.7.7.6</ecNumber>
    </recommendedName>
    <alternativeName>
        <fullName evidence="9">DNA-directed RNA polymerase I subunit rpa1</fullName>
    </alternativeName>
</protein>
<dbReference type="KEGG" id="pda:120108859"/>
<keyword evidence="4" id="KW-0808">Transferase</keyword>
<name>A0A8B9A3U8_PHODC</name>
<dbReference type="EC" id="2.7.7.6" evidence="2"/>
<feature type="compositionally biased region" description="Acidic residues" evidence="10">
    <location>
        <begin position="240"/>
        <end position="252"/>
    </location>
</feature>
<keyword evidence="3" id="KW-0240">DNA-directed RNA polymerase</keyword>
<feature type="compositionally biased region" description="Acidic residues" evidence="10">
    <location>
        <begin position="219"/>
        <end position="230"/>
    </location>
</feature>
<keyword evidence="5" id="KW-0548">Nucleotidyltransferase</keyword>
<evidence type="ECO:0000256" key="3">
    <source>
        <dbReference type="ARBA" id="ARBA00022478"/>
    </source>
</evidence>
<proteinExistence type="inferred from homology"/>
<dbReference type="GO" id="GO:0005736">
    <property type="term" value="C:RNA polymerase I complex"/>
    <property type="evidence" value="ECO:0007669"/>
    <property type="project" value="TreeGrafter"/>
</dbReference>
<evidence type="ECO:0000256" key="10">
    <source>
        <dbReference type="SAM" id="MobiDB-lite"/>
    </source>
</evidence>
<feature type="region of interest" description="Disordered" evidence="10">
    <location>
        <begin position="201"/>
        <end position="292"/>
    </location>
</feature>
<dbReference type="InterPro" id="IPR007081">
    <property type="entry name" value="RNA_pol_Rpb1_5"/>
</dbReference>
<evidence type="ECO:0000259" key="11">
    <source>
        <dbReference type="Pfam" id="PF04998"/>
    </source>
</evidence>
<evidence type="ECO:0000313" key="12">
    <source>
        <dbReference type="Proteomes" id="UP000228380"/>
    </source>
</evidence>
<reference evidence="13" key="1">
    <citation type="submission" date="2025-08" db="UniProtKB">
        <authorList>
            <consortium name="RefSeq"/>
        </authorList>
    </citation>
    <scope>IDENTIFICATION</scope>
    <source>
        <tissue evidence="13">Young leaves</tissue>
    </source>
</reference>
<feature type="compositionally biased region" description="Basic and acidic residues" evidence="10">
    <location>
        <begin position="265"/>
        <end position="283"/>
    </location>
</feature>
<evidence type="ECO:0000256" key="5">
    <source>
        <dbReference type="ARBA" id="ARBA00022695"/>
    </source>
</evidence>
<accession>A0A8B9A3U8</accession>
<dbReference type="PANTHER" id="PTHR19376">
    <property type="entry name" value="DNA-DIRECTED RNA POLYMERASE"/>
    <property type="match status" value="1"/>
</dbReference>
<dbReference type="Pfam" id="PF04998">
    <property type="entry name" value="RNA_pol_Rpb1_5"/>
    <property type="match status" value="1"/>
</dbReference>
<keyword evidence="12" id="KW-1185">Reference proteome</keyword>
<evidence type="ECO:0000256" key="9">
    <source>
        <dbReference type="ARBA" id="ARBA00074527"/>
    </source>
</evidence>
<dbReference type="InterPro" id="IPR045867">
    <property type="entry name" value="DNA-dir_RpoC_beta_prime"/>
</dbReference>
<dbReference type="GO" id="GO:0006351">
    <property type="term" value="P:DNA-templated transcription"/>
    <property type="evidence" value="ECO:0007669"/>
    <property type="project" value="InterPro"/>
</dbReference>
<dbReference type="FunFam" id="1.10.150.390:FF:000005">
    <property type="entry name" value="DNA-directed RNA polymerase subunit"/>
    <property type="match status" value="1"/>
</dbReference>
<dbReference type="AlphaFoldDB" id="A0A8B9A3U8"/>
<dbReference type="Proteomes" id="UP000228380">
    <property type="component" value="Unplaced"/>
</dbReference>
<evidence type="ECO:0000256" key="6">
    <source>
        <dbReference type="ARBA" id="ARBA00022833"/>
    </source>
</evidence>
<evidence type="ECO:0000256" key="7">
    <source>
        <dbReference type="ARBA" id="ARBA00023163"/>
    </source>
</evidence>
<dbReference type="PANTHER" id="PTHR19376:SF11">
    <property type="entry name" value="DNA-DIRECTED RNA POLYMERASE I SUBUNIT RPA1"/>
    <property type="match status" value="1"/>
</dbReference>
<dbReference type="Gene3D" id="1.10.150.390">
    <property type="match status" value="1"/>
</dbReference>
<sequence>MNVTLGIPRLQEILMTASVDIRTPVMTCPLHDGRTREDAERLASKLRRVCLADIVESMEVCSVPFCIHGNEVSTIYKLKMNLYPPELYPPHSSLTLEDCMITLRTDFIGAMEDAIAKHLDMICKISDISSVTAKKKVTWQKGQMKMNMEANPLTGRTRIIAVALMVLMMMMESMKMKEWMLKRGKNELVMKWSMRMVSKKRALPKQMSMMERPQSGFESEIDQVEADEDYTVGGDHSMEVEDPSLEVEEEIPESPSKAEPTPTLEDGKKQQKLADSKESKSESNKTTTKPRKKKINRTIFVDAKGLNFEVHYIFKKEPRILLAEVAQKAAKSVYVKESKNIELCSVTEPKKDEPLSLQTAGVNFQAFWDLEDHLDINKITSNDIHAMLNTYGVEAARATIIKEVKGVFDAYGIRVNIRHLMLIADFMTFHGGYRPMNRIGMTDFNTSPFGKMTFETATKFIVGSAFHGEVDTLDAPSASVCLGQPVKMGTGCFDLMQNLQL</sequence>
<gene>
    <name evidence="13" type="primary">LOC120108859</name>
</gene>
<evidence type="ECO:0000313" key="13">
    <source>
        <dbReference type="RefSeq" id="XP_038978518.1"/>
    </source>
</evidence>
<dbReference type="GO" id="GO:0003899">
    <property type="term" value="F:DNA-directed RNA polymerase activity"/>
    <property type="evidence" value="ECO:0007669"/>
    <property type="project" value="UniProtKB-EC"/>
</dbReference>
<evidence type="ECO:0000256" key="8">
    <source>
        <dbReference type="ARBA" id="ARBA00074245"/>
    </source>
</evidence>
<dbReference type="GO" id="GO:0003677">
    <property type="term" value="F:DNA binding"/>
    <property type="evidence" value="ECO:0007669"/>
    <property type="project" value="InterPro"/>
</dbReference>
<dbReference type="SUPFAM" id="SSF64484">
    <property type="entry name" value="beta and beta-prime subunits of DNA dependent RNA-polymerase"/>
    <property type="match status" value="1"/>
</dbReference>
<dbReference type="CDD" id="cd02735">
    <property type="entry name" value="RNAP_I_Rpa1_C"/>
    <property type="match status" value="1"/>
</dbReference>
<dbReference type="Gene3D" id="3.30.70.2850">
    <property type="match status" value="1"/>
</dbReference>
<dbReference type="InterPro" id="IPR047107">
    <property type="entry name" value="DNA-dir_RNA_pol1_lsu_C"/>
</dbReference>
<dbReference type="RefSeq" id="XP_038978518.1">
    <property type="nucleotide sequence ID" value="XM_039122590.1"/>
</dbReference>
<dbReference type="GeneID" id="120108859"/>
<evidence type="ECO:0000256" key="1">
    <source>
        <dbReference type="ARBA" id="ARBA00006460"/>
    </source>
</evidence>
<feature type="domain" description="RNA polymerase Rpb1" evidence="11">
    <location>
        <begin position="2"/>
        <end position="447"/>
    </location>
</feature>
<dbReference type="OrthoDB" id="270392at2759"/>
<keyword evidence="6" id="KW-0862">Zinc</keyword>
<organism evidence="12 13">
    <name type="scientific">Phoenix dactylifera</name>
    <name type="common">Date palm</name>
    <dbReference type="NCBI Taxonomy" id="42345"/>
    <lineage>
        <taxon>Eukaryota</taxon>
        <taxon>Viridiplantae</taxon>
        <taxon>Streptophyta</taxon>
        <taxon>Embryophyta</taxon>
        <taxon>Tracheophyta</taxon>
        <taxon>Spermatophyta</taxon>
        <taxon>Magnoliopsida</taxon>
        <taxon>Liliopsida</taxon>
        <taxon>Arecaceae</taxon>
        <taxon>Coryphoideae</taxon>
        <taxon>Phoeniceae</taxon>
        <taxon>Phoenix</taxon>
    </lineage>
</organism>
<keyword evidence="7" id="KW-0804">Transcription</keyword>
<comment type="similarity">
    <text evidence="1">Belongs to the RNA polymerase beta' chain family.</text>
</comment>